<feature type="domain" description="Acyltransferase MbtK/IucB-like conserved" evidence="3">
    <location>
        <begin position="266"/>
        <end position="315"/>
    </location>
</feature>
<reference evidence="5" key="1">
    <citation type="journal article" date="2013" name="Ind. Biotechnol.">
        <title>Comparative genomics analysis of Trichoderma reesei strains.</title>
        <authorList>
            <person name="Koike H."/>
            <person name="Aerts A."/>
            <person name="LaButti K."/>
            <person name="Grigoriev I.V."/>
            <person name="Baker S.E."/>
        </authorList>
    </citation>
    <scope>NUCLEOTIDE SEQUENCE [LARGE SCALE GENOMIC DNA]</scope>
    <source>
        <strain evidence="5">ATCC 56765 / BCRC 32924 / NRRL 11460 / Rut C-30</strain>
    </source>
</reference>
<gene>
    <name evidence="4" type="ORF">M419DRAFT_37894</name>
</gene>
<dbReference type="GO" id="GO:0019290">
    <property type="term" value="P:siderophore biosynthetic process"/>
    <property type="evidence" value="ECO:0007669"/>
    <property type="project" value="InterPro"/>
</dbReference>
<comment type="similarity">
    <text evidence="1">Belongs to the lysine N-acyltransferase MbtK family.</text>
</comment>
<dbReference type="KEGG" id="trr:M419DRAFT_37894"/>
<evidence type="ECO:0000256" key="1">
    <source>
        <dbReference type="ARBA" id="ARBA00009893"/>
    </source>
</evidence>
<proteinExistence type="inferred from homology"/>
<sequence length="455" mass="51668">MASTSLSSIPPDQTVIKLPHPYHTEYTIQEAGKKDEVARYHLNLKPSASSGKKPPFELHTSKAAFTEPADLKSSELPPHSNNSAWARARRSPCATISWDAATDRPTLAQAWLILYVLFTTRPSMETLRLELTGANAIVLGQQLKDVALAIDHPLRPQEQPKPSTTTDNITVLAMRATFWQGAGSPFGPRPVWCPEESPVSLPSSTPLSSYPLTPLQHTMTITSAGDPQDPDRRQQTWHPIRPAKPAPGAVIYSRWIPHLQETFSMVSLDWQDAEHLKLFHEWQNDPRVSQGWNETGTLEQHREYLRKMHVDPHQVAVLAKWDDTYFAYFEIYWAKEDRLGSYYDAGDFDRGRHSLVGDVRFRGPHRVSAWWSSLMHYLYLDDPRTMYVVGEPKDSNSTVVMYDLIHGFGLDKFVDLPHKRSAFVRCHRERFFQLCPLGDNEKAVGGMRIGLVPKL</sequence>
<feature type="region of interest" description="Disordered" evidence="2">
    <location>
        <begin position="222"/>
        <end position="241"/>
    </location>
</feature>
<evidence type="ECO:0000313" key="4">
    <source>
        <dbReference type="EMBL" id="ETR99053.1"/>
    </source>
</evidence>
<evidence type="ECO:0000256" key="2">
    <source>
        <dbReference type="SAM" id="MobiDB-lite"/>
    </source>
</evidence>
<dbReference type="FunFam" id="3.40.630.30:FF:000080">
    <property type="entry name" value="Siderophore biosynthesis acetylase AceI, putative"/>
    <property type="match status" value="1"/>
</dbReference>
<protein>
    <recommendedName>
        <fullName evidence="3">Acyltransferase MbtK/IucB-like conserved domain-containing protein</fullName>
    </recommendedName>
</protein>
<dbReference type="PANTHER" id="PTHR31438:SF7">
    <property type="entry name" value="ACYLTRANSFERASE MBTK_IUCB-LIKE CONSERVED DOMAIN-CONTAINING PROTEIN"/>
    <property type="match status" value="1"/>
</dbReference>
<dbReference type="OrthoDB" id="4250781at2759"/>
<dbReference type="SUPFAM" id="SSF55729">
    <property type="entry name" value="Acyl-CoA N-acyltransferases (Nat)"/>
    <property type="match status" value="1"/>
</dbReference>
<dbReference type="GO" id="GO:0016410">
    <property type="term" value="F:N-acyltransferase activity"/>
    <property type="evidence" value="ECO:0007669"/>
    <property type="project" value="TreeGrafter"/>
</dbReference>
<dbReference type="HOGENOM" id="CLU_039848_1_0_1"/>
<dbReference type="Proteomes" id="UP000024376">
    <property type="component" value="Unassembled WGS sequence"/>
</dbReference>
<evidence type="ECO:0000259" key="3">
    <source>
        <dbReference type="SMART" id="SM01006"/>
    </source>
</evidence>
<dbReference type="PANTHER" id="PTHR31438">
    <property type="entry name" value="LYSINE N-ACYLTRANSFERASE C17G9.06C-RELATED"/>
    <property type="match status" value="1"/>
</dbReference>
<dbReference type="Gene3D" id="3.40.630.30">
    <property type="match status" value="1"/>
</dbReference>
<dbReference type="EMBL" id="KI911158">
    <property type="protein sequence ID" value="ETR99053.1"/>
    <property type="molecule type" value="Genomic_DNA"/>
</dbReference>
<dbReference type="SMART" id="SM01006">
    <property type="entry name" value="AlcB"/>
    <property type="match status" value="1"/>
</dbReference>
<accession>A0A024S133</accession>
<dbReference type="InterPro" id="IPR016181">
    <property type="entry name" value="Acyl_CoA_acyltransferase"/>
</dbReference>
<dbReference type="Pfam" id="PF13523">
    <property type="entry name" value="Acetyltransf_8"/>
    <property type="match status" value="1"/>
</dbReference>
<dbReference type="AlphaFoldDB" id="A0A024S133"/>
<name>A0A024S133_HYPJR</name>
<evidence type="ECO:0000313" key="5">
    <source>
        <dbReference type="Proteomes" id="UP000024376"/>
    </source>
</evidence>
<dbReference type="InterPro" id="IPR019432">
    <property type="entry name" value="Acyltransferase_MbtK/IucB-like"/>
</dbReference>
<organism evidence="4 5">
    <name type="scientific">Hypocrea jecorina (strain ATCC 56765 / BCRC 32924 / NRRL 11460 / Rut C-30)</name>
    <name type="common">Trichoderma reesei</name>
    <dbReference type="NCBI Taxonomy" id="1344414"/>
    <lineage>
        <taxon>Eukaryota</taxon>
        <taxon>Fungi</taxon>
        <taxon>Dikarya</taxon>
        <taxon>Ascomycota</taxon>
        <taxon>Pezizomycotina</taxon>
        <taxon>Sordariomycetes</taxon>
        <taxon>Hypocreomycetidae</taxon>
        <taxon>Hypocreales</taxon>
        <taxon>Hypocreaceae</taxon>
        <taxon>Trichoderma</taxon>
    </lineage>
</organism>